<keyword evidence="5 9" id="KW-0653">Protein transport</keyword>
<keyword evidence="8 11" id="KW-0472">Membrane</keyword>
<feature type="transmembrane region" description="Helical" evidence="11">
    <location>
        <begin position="12"/>
        <end position="33"/>
    </location>
</feature>
<dbReference type="GO" id="GO:0015031">
    <property type="term" value="P:protein transport"/>
    <property type="evidence" value="ECO:0007669"/>
    <property type="project" value="UniProtKB-KW"/>
</dbReference>
<protein>
    <submittedName>
        <fullName evidence="12">SecY-type transporter protein</fullName>
    </submittedName>
</protein>
<evidence type="ECO:0000256" key="2">
    <source>
        <dbReference type="ARBA" id="ARBA00005751"/>
    </source>
</evidence>
<dbReference type="InterPro" id="IPR026593">
    <property type="entry name" value="SecY"/>
</dbReference>
<dbReference type="RefSeq" id="YP_009863830.1">
    <property type="nucleotide sequence ID" value="NC_049013.1"/>
</dbReference>
<dbReference type="AlphaFoldDB" id="A0A7D3QAE6"/>
<dbReference type="GeneID" id="55752515"/>
<feature type="transmembrane region" description="Helical" evidence="11">
    <location>
        <begin position="300"/>
        <end position="322"/>
    </location>
</feature>
<keyword evidence="12" id="KW-0934">Plastid</keyword>
<comment type="subcellular location">
    <subcellularLocation>
        <location evidence="1 9">Membrane</location>
        <topology evidence="1 9">Multi-pass membrane protein</topology>
    </subcellularLocation>
</comment>
<dbReference type="SUPFAM" id="SSF103491">
    <property type="entry name" value="Preprotein translocase SecY subunit"/>
    <property type="match status" value="1"/>
</dbReference>
<proteinExistence type="inferred from homology"/>
<dbReference type="PRINTS" id="PR00303">
    <property type="entry name" value="SECYTRNLCASE"/>
</dbReference>
<dbReference type="HAMAP" id="MF_01465">
    <property type="entry name" value="SecY"/>
    <property type="match status" value="1"/>
</dbReference>
<feature type="transmembrane region" description="Helical" evidence="11">
    <location>
        <begin position="107"/>
        <end position="127"/>
    </location>
</feature>
<dbReference type="InterPro" id="IPR002208">
    <property type="entry name" value="SecY/SEC61-alpha"/>
</dbReference>
<feature type="transmembrane region" description="Helical" evidence="11">
    <location>
        <begin position="205"/>
        <end position="223"/>
    </location>
</feature>
<evidence type="ECO:0000256" key="3">
    <source>
        <dbReference type="ARBA" id="ARBA00022448"/>
    </source>
</evidence>
<evidence type="ECO:0000256" key="10">
    <source>
        <dbReference type="RuleBase" id="RU004349"/>
    </source>
</evidence>
<evidence type="ECO:0000313" key="12">
    <source>
        <dbReference type="EMBL" id="QKE31161.1"/>
    </source>
</evidence>
<dbReference type="PIRSF" id="PIRSF004557">
    <property type="entry name" value="SecY"/>
    <property type="match status" value="1"/>
</dbReference>
<dbReference type="PROSITE" id="PS00756">
    <property type="entry name" value="SECY_2"/>
    <property type="match status" value="1"/>
</dbReference>
<evidence type="ECO:0000256" key="5">
    <source>
        <dbReference type="ARBA" id="ARBA00022927"/>
    </source>
</evidence>
<keyword evidence="6 11" id="KW-1133">Transmembrane helix</keyword>
<feature type="transmembrane region" description="Helical" evidence="11">
    <location>
        <begin position="139"/>
        <end position="160"/>
    </location>
</feature>
<name>A0A7D3QAE6_9EUKA</name>
<evidence type="ECO:0000256" key="4">
    <source>
        <dbReference type="ARBA" id="ARBA00022692"/>
    </source>
</evidence>
<dbReference type="Pfam" id="PF00344">
    <property type="entry name" value="SecY"/>
    <property type="match status" value="1"/>
</dbReference>
<organism evidence="12">
    <name type="scientific">Pavlova sp. NIVA-4/92</name>
    <dbReference type="NCBI Taxonomy" id="2686093"/>
    <lineage>
        <taxon>Eukaryota</taxon>
        <taxon>Haptista</taxon>
        <taxon>Haptophyta</taxon>
        <taxon>Pavlovophyceae</taxon>
        <taxon>Pavlovales</taxon>
        <taxon>Pavlovaceae</taxon>
        <taxon>Pavlova</taxon>
    </lineage>
</organism>
<dbReference type="NCBIfam" id="TIGR00967">
    <property type="entry name" value="3a0501s007"/>
    <property type="match status" value="1"/>
</dbReference>
<evidence type="ECO:0000256" key="1">
    <source>
        <dbReference type="ARBA" id="ARBA00004141"/>
    </source>
</evidence>
<keyword evidence="7 9" id="KW-0811">Translocation</keyword>
<feature type="transmembrane region" description="Helical" evidence="11">
    <location>
        <begin position="64"/>
        <end position="86"/>
    </location>
</feature>
<gene>
    <name evidence="12" type="primary">secY</name>
</gene>
<evidence type="ECO:0000256" key="6">
    <source>
        <dbReference type="ARBA" id="ARBA00022989"/>
    </source>
</evidence>
<evidence type="ECO:0000256" key="7">
    <source>
        <dbReference type="ARBA" id="ARBA00023010"/>
    </source>
</evidence>
<keyword evidence="4 9" id="KW-0812">Transmembrane</keyword>
<feature type="transmembrane region" description="Helical" evidence="11">
    <location>
        <begin position="385"/>
        <end position="404"/>
    </location>
</feature>
<reference evidence="12" key="1">
    <citation type="submission" date="2020-04" db="EMBL/GenBank/DDBJ databases">
        <authorList>
            <person name="Hulatt C.J."/>
            <person name="Posewitz M.C."/>
        </authorList>
    </citation>
    <scope>NUCLEOTIDE SEQUENCE</scope>
    <source>
        <strain evidence="12">NIVA-4/92</strain>
    </source>
</reference>
<evidence type="ECO:0000256" key="11">
    <source>
        <dbReference type="SAM" id="Phobius"/>
    </source>
</evidence>
<dbReference type="InterPro" id="IPR030659">
    <property type="entry name" value="SecY_CS"/>
</dbReference>
<geneLocation type="plastid" evidence="12"/>
<dbReference type="GO" id="GO:0016020">
    <property type="term" value="C:membrane"/>
    <property type="evidence" value="ECO:0007669"/>
    <property type="project" value="UniProtKB-SubCell"/>
</dbReference>
<keyword evidence="3 9" id="KW-0813">Transport</keyword>
<evidence type="ECO:0000256" key="9">
    <source>
        <dbReference type="RuleBase" id="RU003484"/>
    </source>
</evidence>
<feature type="transmembrane region" description="Helical" evidence="11">
    <location>
        <begin position="256"/>
        <end position="274"/>
    </location>
</feature>
<comment type="similarity">
    <text evidence="2 10">Belongs to the SecY/SEC61-alpha family.</text>
</comment>
<feature type="transmembrane region" description="Helical" evidence="11">
    <location>
        <begin position="167"/>
        <end position="185"/>
    </location>
</feature>
<dbReference type="PROSITE" id="PS00755">
    <property type="entry name" value="SECY_1"/>
    <property type="match status" value="1"/>
</dbReference>
<feature type="transmembrane region" description="Helical" evidence="11">
    <location>
        <begin position="354"/>
        <end position="379"/>
    </location>
</feature>
<evidence type="ECO:0000256" key="8">
    <source>
        <dbReference type="ARBA" id="ARBA00023136"/>
    </source>
</evidence>
<dbReference type="InterPro" id="IPR023201">
    <property type="entry name" value="SecY_dom_sf"/>
</dbReference>
<accession>A0A7D3QAE6</accession>
<sequence>MKKAFVLEGPLVLRLFRTIMILIFARLGNYIPIPGITEVESFYESSFRNTSIYNLSALSGGSNVISILTLGLGPFFSASLAVQFLVKLYPAFEKLQNEEGEEGRKTIVRYTRILTVLFCIIESFFLSNSLRSFVFNWNSISYFVVAAAVTTGSLVLVWLSEVITERGIGNGSSLLILIGNLSRFPDFLINKDDFDSLNVSSQSNLYIIYIIITLVSMLIFSTLSQEGARKIPVVSAKQLIDGVEDDMRRSYIPIRFGQAGVVPIIFSSSILLFLTTSIKQLPNANIATRVILDSVNLQQIFYFFTFLVLIIFFSFFYTLIILSPSDIAKNLKKMSSVIQDTKPGVATKVYIRKFILQASFVGSILLSALILIPSILAAALGVHPLSISGITSLILSFSIINDTVRQVLAYRDTRKFLLLAE</sequence>
<dbReference type="Gene3D" id="1.10.3370.10">
    <property type="entry name" value="SecY subunit domain"/>
    <property type="match status" value="1"/>
</dbReference>
<dbReference type="PANTHER" id="PTHR10906">
    <property type="entry name" value="SECY/SEC61-ALPHA FAMILY MEMBER"/>
    <property type="match status" value="1"/>
</dbReference>
<dbReference type="EMBL" id="MT364382">
    <property type="protein sequence ID" value="QKE31161.1"/>
    <property type="molecule type" value="Genomic_DNA"/>
</dbReference>